<dbReference type="AlphaFoldDB" id="A0A9Q9SKM4"/>
<dbReference type="PANTHER" id="PTHR43000">
    <property type="entry name" value="DTDP-D-GLUCOSE 4,6-DEHYDRATASE-RELATED"/>
    <property type="match status" value="1"/>
</dbReference>
<protein>
    <submittedName>
        <fullName evidence="4">GDP-6-deoxy-D-lyxo-4-hexulose reductase</fullName>
    </submittedName>
    <submittedName>
        <fullName evidence="5">GDP-mannose 4,6-dehydratase</fullName>
        <ecNumber evidence="5">4.2.1.47</ecNumber>
    </submittedName>
</protein>
<evidence type="ECO:0000313" key="6">
    <source>
        <dbReference type="Proteomes" id="UP000494172"/>
    </source>
</evidence>
<dbReference type="InterPro" id="IPR020904">
    <property type="entry name" value="Sc_DH/Rdtase_CS"/>
</dbReference>
<evidence type="ECO:0000259" key="3">
    <source>
        <dbReference type="Pfam" id="PF01370"/>
    </source>
</evidence>
<dbReference type="EC" id="4.2.1.47" evidence="5"/>
<sequence>MATILITGITGFIGTHLAAHLTRQGHRVFGTTTGTSDNALQCSLHDYEQVASVVRTVNPDVLIHLAALSSVTSGTTMQYYETNVLGTEHVLKAIDSLGGRRRIMFSSTAGVYGNQNTEVLTELLTPKPVSHYGISKHAAECLVMNYRDKHDITILRPFNVVGTGQNADFIVPKLVSHFARKAPSIRLGNLDPVRDYIDVDVCCSMVADVLDKSASFGEVLNVCAGAGKSVRDLLAIMTRISGHEIEVVSAPEFMRKNEVMRLLGDPAKINSILPARDNTNDLEKVIGEMLSDARNRLAGTQ</sequence>
<reference evidence="5 7" key="2">
    <citation type="submission" date="2022-10" db="EMBL/GenBank/DDBJ databases">
        <title>Genomic of Burkholderia cepacia PN-1.</title>
        <authorList>
            <person name="Yang Y."/>
            <person name="Guan H."/>
            <person name="Huang J."/>
        </authorList>
    </citation>
    <scope>NUCLEOTIDE SEQUENCE [LARGE SCALE GENOMIC DNA]</scope>
    <source>
        <strain evidence="5 7">PN-1</strain>
    </source>
</reference>
<evidence type="ECO:0000256" key="1">
    <source>
        <dbReference type="ARBA" id="ARBA00005125"/>
    </source>
</evidence>
<gene>
    <name evidence="4" type="ORF">BAR24066_03997</name>
    <name evidence="5" type="ORF">OHZ10_03720</name>
</gene>
<evidence type="ECO:0000313" key="7">
    <source>
        <dbReference type="Proteomes" id="UP001448498"/>
    </source>
</evidence>
<dbReference type="EMBL" id="CABVPX010000016">
    <property type="protein sequence ID" value="VWB84626.1"/>
    <property type="molecule type" value="Genomic_DNA"/>
</dbReference>
<dbReference type="Gene3D" id="3.90.25.10">
    <property type="entry name" value="UDP-galactose 4-epimerase, domain 1"/>
    <property type="match status" value="1"/>
</dbReference>
<dbReference type="InterPro" id="IPR001509">
    <property type="entry name" value="Epimerase_deHydtase"/>
</dbReference>
<evidence type="ECO:0000313" key="4">
    <source>
        <dbReference type="EMBL" id="VWB84626.1"/>
    </source>
</evidence>
<dbReference type="Proteomes" id="UP001448498">
    <property type="component" value="Chromosome 1"/>
</dbReference>
<dbReference type="Proteomes" id="UP000494172">
    <property type="component" value="Unassembled WGS sequence"/>
</dbReference>
<evidence type="ECO:0000313" key="5">
    <source>
        <dbReference type="EMBL" id="XAE48750.1"/>
    </source>
</evidence>
<accession>A0A9Q9SKM4</accession>
<feature type="domain" description="NAD-dependent epimerase/dehydratase" evidence="3">
    <location>
        <begin position="4"/>
        <end position="223"/>
    </location>
</feature>
<comment type="pathway">
    <text evidence="1">Bacterial outer membrane biogenesis; LPS O-antigen biosynthesis.</text>
</comment>
<name>A0A9Q9SKM4_9BURK</name>
<proteinExistence type="inferred from homology"/>
<keyword evidence="5" id="KW-0456">Lyase</keyword>
<comment type="similarity">
    <text evidence="2">Belongs to the NAD(P)-dependent epimerase/dehydratase family.</text>
</comment>
<organism evidence="4 6">
    <name type="scientific">Burkholderia arboris</name>
    <dbReference type="NCBI Taxonomy" id="488730"/>
    <lineage>
        <taxon>Bacteria</taxon>
        <taxon>Pseudomonadati</taxon>
        <taxon>Pseudomonadota</taxon>
        <taxon>Betaproteobacteria</taxon>
        <taxon>Burkholderiales</taxon>
        <taxon>Burkholderiaceae</taxon>
        <taxon>Burkholderia</taxon>
        <taxon>Burkholderia cepacia complex</taxon>
    </lineage>
</organism>
<dbReference type="SUPFAM" id="SSF51735">
    <property type="entry name" value="NAD(P)-binding Rossmann-fold domains"/>
    <property type="match status" value="1"/>
</dbReference>
<dbReference type="RefSeq" id="WP_081051875.1">
    <property type="nucleotide sequence ID" value="NZ_CABVPX010000016.1"/>
</dbReference>
<dbReference type="InterPro" id="IPR036291">
    <property type="entry name" value="NAD(P)-bd_dom_sf"/>
</dbReference>
<dbReference type="EMBL" id="CP109821">
    <property type="protein sequence ID" value="XAE48750.1"/>
    <property type="molecule type" value="Genomic_DNA"/>
</dbReference>
<keyword evidence="7" id="KW-1185">Reference proteome</keyword>
<dbReference type="PROSITE" id="PS00061">
    <property type="entry name" value="ADH_SHORT"/>
    <property type="match status" value="1"/>
</dbReference>
<dbReference type="Gene3D" id="3.40.50.720">
    <property type="entry name" value="NAD(P)-binding Rossmann-like Domain"/>
    <property type="match status" value="1"/>
</dbReference>
<dbReference type="Pfam" id="PF01370">
    <property type="entry name" value="Epimerase"/>
    <property type="match status" value="1"/>
</dbReference>
<reference evidence="4 6" key="1">
    <citation type="submission" date="2019-09" db="EMBL/GenBank/DDBJ databases">
        <authorList>
            <person name="Depoorter E."/>
        </authorList>
    </citation>
    <scope>NUCLEOTIDE SEQUENCE [LARGE SCALE GENOMIC DNA]</scope>
    <source>
        <strain evidence="4">LMG 24066</strain>
    </source>
</reference>
<evidence type="ECO:0000256" key="2">
    <source>
        <dbReference type="ARBA" id="ARBA00007637"/>
    </source>
</evidence>
<dbReference type="GO" id="GO:0008446">
    <property type="term" value="F:GDP-mannose 4,6-dehydratase activity"/>
    <property type="evidence" value="ECO:0007669"/>
    <property type="project" value="UniProtKB-EC"/>
</dbReference>